<dbReference type="PANTHER" id="PTHR33990">
    <property type="entry name" value="PROTEIN YJDN-RELATED"/>
    <property type="match status" value="1"/>
</dbReference>
<dbReference type="InterPro" id="IPR029068">
    <property type="entry name" value="Glyas_Bleomycin-R_OHBP_Dase"/>
</dbReference>
<dbReference type="EMBL" id="LGCL01000024">
    <property type="protein sequence ID" value="KPL76951.1"/>
    <property type="molecule type" value="Genomic_DNA"/>
</dbReference>
<dbReference type="InterPro" id="IPR028973">
    <property type="entry name" value="PhnB-like"/>
</dbReference>
<dbReference type="Pfam" id="PF00903">
    <property type="entry name" value="Glyoxalase"/>
    <property type="match status" value="1"/>
</dbReference>
<dbReference type="InterPro" id="IPR004360">
    <property type="entry name" value="Glyas_Fos-R_dOase_dom"/>
</dbReference>
<dbReference type="Gene3D" id="3.10.180.10">
    <property type="entry name" value="2,3-Dihydroxybiphenyl 1,2-Dioxygenase, domain 1"/>
    <property type="match status" value="1"/>
</dbReference>
<dbReference type="RefSeq" id="WP_075062898.1">
    <property type="nucleotide sequence ID" value="NZ_LGCL01000024.1"/>
</dbReference>
<protein>
    <submittedName>
        <fullName evidence="2">Glyoxalase</fullName>
    </submittedName>
</protein>
<evidence type="ECO:0000259" key="1">
    <source>
        <dbReference type="Pfam" id="PF00903"/>
    </source>
</evidence>
<keyword evidence="3" id="KW-1185">Reference proteome</keyword>
<dbReference type="AlphaFoldDB" id="A0A0P6X530"/>
<dbReference type="SUPFAM" id="SSF54593">
    <property type="entry name" value="Glyoxalase/Bleomycin resistance protein/Dihydroxybiphenyl dioxygenase"/>
    <property type="match status" value="1"/>
</dbReference>
<evidence type="ECO:0000313" key="3">
    <source>
        <dbReference type="Proteomes" id="UP000050417"/>
    </source>
</evidence>
<dbReference type="CDD" id="cd06588">
    <property type="entry name" value="PhnB_like"/>
    <property type="match status" value="1"/>
</dbReference>
<feature type="domain" description="Glyoxalase/fosfomycin resistance/dioxygenase" evidence="1">
    <location>
        <begin position="11"/>
        <end position="135"/>
    </location>
</feature>
<dbReference type="OrthoDB" id="9795306at2"/>
<name>A0A0P6X530_9CHLR</name>
<accession>A0A0P6X530</accession>
<proteinExistence type="predicted"/>
<evidence type="ECO:0000313" key="2">
    <source>
        <dbReference type="EMBL" id="KPL76951.1"/>
    </source>
</evidence>
<dbReference type="Proteomes" id="UP000050417">
    <property type="component" value="Unassembled WGS sequence"/>
</dbReference>
<gene>
    <name evidence="2" type="ORF">ADN00_10200</name>
</gene>
<reference evidence="2 3" key="1">
    <citation type="submission" date="2015-07" db="EMBL/GenBank/DDBJ databases">
        <title>Genome sequence of Ornatilinea apprima DSM 23815.</title>
        <authorList>
            <person name="Hemp J."/>
            <person name="Ward L.M."/>
            <person name="Pace L.A."/>
            <person name="Fischer W.W."/>
        </authorList>
    </citation>
    <scope>NUCLEOTIDE SEQUENCE [LARGE SCALE GENOMIC DNA]</scope>
    <source>
        <strain evidence="2 3">P3M-1</strain>
    </source>
</reference>
<dbReference type="PANTHER" id="PTHR33990:SF1">
    <property type="entry name" value="PROTEIN YJDN"/>
    <property type="match status" value="1"/>
</dbReference>
<organism evidence="2 3">
    <name type="scientific">Ornatilinea apprima</name>
    <dbReference type="NCBI Taxonomy" id="1134406"/>
    <lineage>
        <taxon>Bacteria</taxon>
        <taxon>Bacillati</taxon>
        <taxon>Chloroflexota</taxon>
        <taxon>Anaerolineae</taxon>
        <taxon>Anaerolineales</taxon>
        <taxon>Anaerolineaceae</taxon>
        <taxon>Ornatilinea</taxon>
    </lineage>
</organism>
<dbReference type="STRING" id="1134406.ADN00_10200"/>
<sequence>MTRASLYLNFAGSSEEALTFYRSVLGGEFLGIMRFRDMPGAPEMSAADAEKVMHMTLPVGDNLMLHASDTLESRGQKLAVGNNFSIMLEPESKAEADRLFSQLSAGGVVEMPMQDMFWGDYYGAFTDRFGVQWMINFANPHSA</sequence>
<comment type="caution">
    <text evidence="2">The sequence shown here is derived from an EMBL/GenBank/DDBJ whole genome shotgun (WGS) entry which is preliminary data.</text>
</comment>